<evidence type="ECO:0000313" key="15">
    <source>
        <dbReference type="Proteomes" id="UP000030351"/>
    </source>
</evidence>
<reference evidence="14 15" key="1">
    <citation type="submission" date="2014-10" db="EMBL/GenBank/DDBJ databases">
        <title>Genome sequence of Erwinia typographi M043b.</title>
        <authorList>
            <person name="Chan K.-G."/>
            <person name="Tan W.-S."/>
        </authorList>
    </citation>
    <scope>NUCLEOTIDE SEQUENCE [LARGE SCALE GENOMIC DNA]</scope>
    <source>
        <strain evidence="14 15">M043b</strain>
    </source>
</reference>
<dbReference type="OrthoDB" id="3665926at2"/>
<dbReference type="AlphaFoldDB" id="A0A0A4A2N0"/>
<dbReference type="UniPathway" id="UPA00034">
    <property type="reaction ID" value="UER00021"/>
</dbReference>
<dbReference type="InterPro" id="IPR010182">
    <property type="entry name" value="ArgE/DapE"/>
</dbReference>
<dbReference type="GO" id="GO:0046872">
    <property type="term" value="F:metal ion binding"/>
    <property type="evidence" value="ECO:0007669"/>
    <property type="project" value="UniProtKB-KW"/>
</dbReference>
<dbReference type="InterPro" id="IPR036264">
    <property type="entry name" value="Bact_exopeptidase_dim_dom"/>
</dbReference>
<evidence type="ECO:0000256" key="6">
    <source>
        <dbReference type="ARBA" id="ARBA00016853"/>
    </source>
</evidence>
<evidence type="ECO:0000313" key="14">
    <source>
        <dbReference type="EMBL" id="KGT92203.1"/>
    </source>
</evidence>
<comment type="pathway">
    <text evidence="3">Amino-acid biosynthesis; L-lysine biosynthesis via DAP pathway; LL-2,6-diaminopimelate from (S)-tetrahydrodipicolinate (succinylase route): step 3/3.</text>
</comment>
<evidence type="ECO:0000259" key="13">
    <source>
        <dbReference type="Pfam" id="PF07687"/>
    </source>
</evidence>
<dbReference type="SUPFAM" id="SSF55031">
    <property type="entry name" value="Bacterial exopeptidase dimerisation domain"/>
    <property type="match status" value="1"/>
</dbReference>
<dbReference type="EC" id="3.5.1.18" evidence="5"/>
<dbReference type="InterPro" id="IPR002933">
    <property type="entry name" value="Peptidase_M20"/>
</dbReference>
<evidence type="ECO:0000256" key="5">
    <source>
        <dbReference type="ARBA" id="ARBA00011921"/>
    </source>
</evidence>
<keyword evidence="10" id="KW-0862">Zinc</keyword>
<comment type="cofactor">
    <cofactor evidence="2">
        <name>Zn(2+)</name>
        <dbReference type="ChEBI" id="CHEBI:29105"/>
    </cofactor>
</comment>
<comment type="catalytic activity">
    <reaction evidence="12">
        <text>N-succinyl-(2S,6S)-2,6-diaminopimelate + H2O = (2S,6S)-2,6-diaminopimelate + succinate</text>
        <dbReference type="Rhea" id="RHEA:22608"/>
        <dbReference type="ChEBI" id="CHEBI:15377"/>
        <dbReference type="ChEBI" id="CHEBI:30031"/>
        <dbReference type="ChEBI" id="CHEBI:57609"/>
        <dbReference type="ChEBI" id="CHEBI:58087"/>
        <dbReference type="EC" id="3.5.1.18"/>
    </reaction>
</comment>
<keyword evidence="7" id="KW-0028">Amino-acid biosynthesis</keyword>
<dbReference type="Proteomes" id="UP000030351">
    <property type="component" value="Unassembled WGS sequence"/>
</dbReference>
<feature type="domain" description="Peptidase M20 dimerisation" evidence="13">
    <location>
        <begin position="171"/>
        <end position="273"/>
    </location>
</feature>
<dbReference type="InterPro" id="IPR050072">
    <property type="entry name" value="Peptidase_M20A"/>
</dbReference>
<protein>
    <recommendedName>
        <fullName evidence="6">Probable succinyl-diaminopimelate desuccinylase</fullName>
        <ecNumber evidence="5">3.5.1.18</ecNumber>
    </recommendedName>
</protein>
<dbReference type="PROSITE" id="PS00759">
    <property type="entry name" value="ARGE_DAPE_CPG2_2"/>
    <property type="match status" value="1"/>
</dbReference>
<keyword evidence="8" id="KW-0479">Metal-binding</keyword>
<dbReference type="PROSITE" id="PS00758">
    <property type="entry name" value="ARGE_DAPE_CPG2_1"/>
    <property type="match status" value="1"/>
</dbReference>
<dbReference type="CDD" id="cd08659">
    <property type="entry name" value="M20_ArgE_DapE-like"/>
    <property type="match status" value="1"/>
</dbReference>
<name>A0A0A4A2N0_9GAMM</name>
<evidence type="ECO:0000256" key="8">
    <source>
        <dbReference type="ARBA" id="ARBA00022723"/>
    </source>
</evidence>
<keyword evidence="9" id="KW-0378">Hydrolase</keyword>
<evidence type="ECO:0000256" key="12">
    <source>
        <dbReference type="ARBA" id="ARBA00051301"/>
    </source>
</evidence>
<dbReference type="GO" id="GO:0009089">
    <property type="term" value="P:lysine biosynthetic process via diaminopimelate"/>
    <property type="evidence" value="ECO:0007669"/>
    <property type="project" value="UniProtKB-UniPathway"/>
</dbReference>
<proteinExistence type="inferred from homology"/>
<evidence type="ECO:0000256" key="10">
    <source>
        <dbReference type="ARBA" id="ARBA00022833"/>
    </source>
</evidence>
<evidence type="ECO:0000256" key="2">
    <source>
        <dbReference type="ARBA" id="ARBA00001947"/>
    </source>
</evidence>
<dbReference type="InterPro" id="IPR011650">
    <property type="entry name" value="Peptidase_M20_dimer"/>
</dbReference>
<evidence type="ECO:0000256" key="3">
    <source>
        <dbReference type="ARBA" id="ARBA00005130"/>
    </source>
</evidence>
<comment type="similarity">
    <text evidence="4">Belongs to the peptidase M20A family.</text>
</comment>
<dbReference type="PANTHER" id="PTHR43808">
    <property type="entry name" value="ACETYLORNITHINE DEACETYLASE"/>
    <property type="match status" value="1"/>
</dbReference>
<dbReference type="GO" id="GO:0009014">
    <property type="term" value="F:succinyl-diaminopimelate desuccinylase activity"/>
    <property type="evidence" value="ECO:0007669"/>
    <property type="project" value="UniProtKB-EC"/>
</dbReference>
<dbReference type="NCBIfam" id="TIGR01910">
    <property type="entry name" value="DapE-ArgE"/>
    <property type="match status" value="1"/>
</dbReference>
<comment type="caution">
    <text evidence="14">The sequence shown here is derived from an EMBL/GenBank/DDBJ whole genome shotgun (WGS) entry which is preliminary data.</text>
</comment>
<sequence>MTEQTLELTQRLLEFDTINPPGDEAACMAFFAGWLRKHGFEVTLSPFGEKRVNLIARIAGATEGDPLAFTGHLDTVPLGNQRWEHDPFGSTIVGDRLYGRGSSDMKAAVAAFAVACVTHQDAIRKGTGVVLLITGGEETGCDGAKALIAEGKLPAIAALIVGEPTANYPVIGHKGALWLRCETRGKTAHGAMPELGINAIYLAAEALGKIQHFEPGAPHPLMKKPTINVGRIEGGLNINSVPDRTQFDVDIRTSPDLQHATIRQNLTTALGEKVSVSTLVDLPAVLSEEQNAWITAVYRRCQPLHDQPIVAKIVPYFTDASLLLPAVGNPPCVILGPGEPGMAHQTDEYCLLSRLAEAEKLYGQLITDWLMGAAGSQHLL</sequence>
<dbReference type="Gene3D" id="3.40.630.10">
    <property type="entry name" value="Zn peptidases"/>
    <property type="match status" value="1"/>
</dbReference>
<dbReference type="Pfam" id="PF07687">
    <property type="entry name" value="M20_dimer"/>
    <property type="match status" value="1"/>
</dbReference>
<gene>
    <name evidence="14" type="ORF">NG99_14370</name>
</gene>
<dbReference type="STRING" id="371042.NG99_14370"/>
<dbReference type="SUPFAM" id="SSF53187">
    <property type="entry name" value="Zn-dependent exopeptidases"/>
    <property type="match status" value="1"/>
</dbReference>
<organism evidence="14 15">
    <name type="scientific">Erwinia typographi</name>
    <dbReference type="NCBI Taxonomy" id="371042"/>
    <lineage>
        <taxon>Bacteria</taxon>
        <taxon>Pseudomonadati</taxon>
        <taxon>Pseudomonadota</taxon>
        <taxon>Gammaproteobacteria</taxon>
        <taxon>Enterobacterales</taxon>
        <taxon>Erwiniaceae</taxon>
        <taxon>Erwinia</taxon>
    </lineage>
</organism>
<evidence type="ECO:0000256" key="9">
    <source>
        <dbReference type="ARBA" id="ARBA00022801"/>
    </source>
</evidence>
<comment type="cofactor">
    <cofactor evidence="1">
        <name>Co(2+)</name>
        <dbReference type="ChEBI" id="CHEBI:48828"/>
    </cofactor>
</comment>
<dbReference type="EMBL" id="JRUQ01000041">
    <property type="protein sequence ID" value="KGT92203.1"/>
    <property type="molecule type" value="Genomic_DNA"/>
</dbReference>
<accession>A0A0A4A2N0</accession>
<keyword evidence="11" id="KW-0170">Cobalt</keyword>
<evidence type="ECO:0000256" key="4">
    <source>
        <dbReference type="ARBA" id="ARBA00006247"/>
    </source>
</evidence>
<dbReference type="Gene3D" id="3.30.70.360">
    <property type="match status" value="1"/>
</dbReference>
<dbReference type="InterPro" id="IPR001261">
    <property type="entry name" value="ArgE/DapE_CS"/>
</dbReference>
<dbReference type="RefSeq" id="WP_034894169.1">
    <property type="nucleotide sequence ID" value="NZ_JRUQ01000041.1"/>
</dbReference>
<dbReference type="Pfam" id="PF01546">
    <property type="entry name" value="Peptidase_M20"/>
    <property type="match status" value="1"/>
</dbReference>
<evidence type="ECO:0000256" key="1">
    <source>
        <dbReference type="ARBA" id="ARBA00001941"/>
    </source>
</evidence>
<evidence type="ECO:0000256" key="7">
    <source>
        <dbReference type="ARBA" id="ARBA00022605"/>
    </source>
</evidence>
<keyword evidence="15" id="KW-1185">Reference proteome</keyword>
<dbReference type="eggNOG" id="COG0624">
    <property type="taxonomic scope" value="Bacteria"/>
</dbReference>
<evidence type="ECO:0000256" key="11">
    <source>
        <dbReference type="ARBA" id="ARBA00023285"/>
    </source>
</evidence>
<dbReference type="PANTHER" id="PTHR43808:SF8">
    <property type="entry name" value="PEPTIDASE M20 DIMERISATION DOMAIN-CONTAINING PROTEIN"/>
    <property type="match status" value="1"/>
</dbReference>